<dbReference type="PROSITE" id="PS51257">
    <property type="entry name" value="PROKAR_LIPOPROTEIN"/>
    <property type="match status" value="1"/>
</dbReference>
<dbReference type="RefSeq" id="WP_013889638.1">
    <property type="nucleotide sequence ID" value="NC_015674.1"/>
</dbReference>
<dbReference type="HOGENOM" id="CLU_193684_1_0_7"/>
<evidence type="ECO:0000313" key="3">
    <source>
        <dbReference type="Proteomes" id="UP000008387"/>
    </source>
</evidence>
<gene>
    <name evidence="1" type="ordered locus">HBZC1_01400</name>
    <name evidence="2" type="ordered locus">HBZC1_16630</name>
</gene>
<dbReference type="STRING" id="1002804.HBZC1_01400"/>
<dbReference type="KEGG" id="hbi:HBZC1_01400"/>
<dbReference type="EMBL" id="FR871757">
    <property type="protein sequence ID" value="CCB79126.1"/>
    <property type="molecule type" value="Genomic_DNA"/>
</dbReference>
<name>F8KQX0_HELBC</name>
<accession>F8KQX0</accession>
<dbReference type="EMBL" id="FR871757">
    <property type="protein sequence ID" value="CCB80649.1"/>
    <property type="molecule type" value="Genomic_DNA"/>
</dbReference>
<evidence type="ECO:0000313" key="1">
    <source>
        <dbReference type="EMBL" id="CCB79126.1"/>
    </source>
</evidence>
<dbReference type="KEGG" id="hbi:HBZC1_16630"/>
<evidence type="ECO:0000313" key="2">
    <source>
        <dbReference type="EMBL" id="CCB80649.1"/>
    </source>
</evidence>
<evidence type="ECO:0008006" key="4">
    <source>
        <dbReference type="Google" id="ProtNLM"/>
    </source>
</evidence>
<keyword evidence="3" id="KW-1185">Reference proteome</keyword>
<reference evidence="1 3" key="1">
    <citation type="journal article" date="2011" name="J. Bacteriol.">
        <title>Genome sequence of Helicobacter bizzozeronii strain CIII-1, an isolate from human gastric mucosa.</title>
        <authorList>
            <person name="Schott T."/>
            <person name="Rossi M."/>
            <person name="Hanninen M.L."/>
        </authorList>
    </citation>
    <scope>NUCLEOTIDE SEQUENCE [LARGE SCALE GENOMIC DNA]</scope>
    <source>
        <strain evidence="1 3">CIII-1</strain>
    </source>
</reference>
<sequence length="71" mass="8096">MKMLLLCALLGFTACTPRVVYKDVYIPTKCKVLKPVRPHKGLNTLEYLKALLIYTEQLEKDLDFCTTGGKF</sequence>
<protein>
    <recommendedName>
        <fullName evidence="4">DNA methyltransferase</fullName>
    </recommendedName>
</protein>
<organism evidence="1 3">
    <name type="scientific">Helicobacter bizzozeronii (strain CIII-1)</name>
    <dbReference type="NCBI Taxonomy" id="1002804"/>
    <lineage>
        <taxon>Bacteria</taxon>
        <taxon>Pseudomonadati</taxon>
        <taxon>Campylobacterota</taxon>
        <taxon>Epsilonproteobacteria</taxon>
        <taxon>Campylobacterales</taxon>
        <taxon>Helicobacteraceae</taxon>
        <taxon>Helicobacter</taxon>
    </lineage>
</organism>
<dbReference type="AlphaFoldDB" id="F8KQX0"/>
<dbReference type="Proteomes" id="UP000008387">
    <property type="component" value="Chromosome"/>
</dbReference>
<proteinExistence type="predicted"/>